<keyword evidence="1" id="KW-1133">Transmembrane helix</keyword>
<keyword evidence="3" id="KW-0548">Nucleotidyltransferase</keyword>
<protein>
    <submittedName>
        <fullName evidence="3">Molybdopterin-synthase adenylyltransferase MoeB</fullName>
    </submittedName>
</protein>
<dbReference type="SUPFAM" id="SSF69572">
    <property type="entry name" value="Activating enzymes of the ubiquitin-like proteins"/>
    <property type="match status" value="1"/>
</dbReference>
<dbReference type="Gene3D" id="3.40.50.720">
    <property type="entry name" value="NAD(P)-binding Rossmann-like Domain"/>
    <property type="match status" value="1"/>
</dbReference>
<dbReference type="PANTHER" id="PTHR10953">
    <property type="entry name" value="UBIQUITIN-ACTIVATING ENZYME E1"/>
    <property type="match status" value="1"/>
</dbReference>
<dbReference type="CDD" id="cd00757">
    <property type="entry name" value="ThiF_MoeB_HesA_family"/>
    <property type="match status" value="1"/>
</dbReference>
<evidence type="ECO:0000256" key="1">
    <source>
        <dbReference type="SAM" id="Phobius"/>
    </source>
</evidence>
<evidence type="ECO:0000313" key="4">
    <source>
        <dbReference type="Proteomes" id="UP001309705"/>
    </source>
</evidence>
<dbReference type="InterPro" id="IPR035985">
    <property type="entry name" value="Ubiquitin-activating_enz"/>
</dbReference>
<dbReference type="InterPro" id="IPR045886">
    <property type="entry name" value="ThiF/MoeB/HesA"/>
</dbReference>
<dbReference type="Pfam" id="PF00899">
    <property type="entry name" value="ThiF"/>
    <property type="match status" value="1"/>
</dbReference>
<dbReference type="EMBL" id="JAYWTM010000001">
    <property type="protein sequence ID" value="MEC5341234.1"/>
    <property type="molecule type" value="Genomic_DNA"/>
</dbReference>
<dbReference type="RefSeq" id="WP_327616442.1">
    <property type="nucleotide sequence ID" value="NZ_JAYWTM010000001.1"/>
</dbReference>
<dbReference type="GO" id="GO:0016779">
    <property type="term" value="F:nucleotidyltransferase activity"/>
    <property type="evidence" value="ECO:0007669"/>
    <property type="project" value="UniProtKB-KW"/>
</dbReference>
<feature type="domain" description="Rhodanese" evidence="2">
    <location>
        <begin position="300"/>
        <end position="389"/>
    </location>
</feature>
<dbReference type="SMART" id="SM00450">
    <property type="entry name" value="RHOD"/>
    <property type="match status" value="1"/>
</dbReference>
<reference evidence="3 4" key="1">
    <citation type="journal article" date="2017" name="Int. J. Syst. Evol. Microbiol.">
        <title>Brenneria populi subsp. brevivirga subsp. nov. isolated from symptomatic bark of Populus x euramericana canker, and description of Brenneria populi subsp. populi subsp. nov.</title>
        <authorList>
            <person name="Zheng M.H."/>
            <person name="Piao C.G."/>
            <person name="Xue H."/>
            <person name="Guo M.W."/>
            <person name="Li Y."/>
        </authorList>
    </citation>
    <scope>NUCLEOTIDE SEQUENCE [LARGE SCALE GENOMIC DNA]</scope>
    <source>
        <strain evidence="3 4">D9-5</strain>
    </source>
</reference>
<comment type="caution">
    <text evidence="3">The sequence shown here is derived from an EMBL/GenBank/DDBJ whole genome shotgun (WGS) entry which is preliminary data.</text>
</comment>
<accession>A0ABU6JKN9</accession>
<evidence type="ECO:0000313" key="3">
    <source>
        <dbReference type="EMBL" id="MEC5341234.1"/>
    </source>
</evidence>
<dbReference type="PROSITE" id="PS50206">
    <property type="entry name" value="RHODANESE_3"/>
    <property type="match status" value="1"/>
</dbReference>
<dbReference type="Pfam" id="PF00581">
    <property type="entry name" value="Rhodanese"/>
    <property type="match status" value="1"/>
</dbReference>
<name>A0ABU6JKN9_9GAMM</name>
<keyword evidence="4" id="KW-1185">Reference proteome</keyword>
<dbReference type="InterPro" id="IPR000594">
    <property type="entry name" value="ThiF_NAD_FAD-bd"/>
</dbReference>
<keyword evidence="1" id="KW-0472">Membrane</keyword>
<dbReference type="Gene3D" id="3.40.250.10">
    <property type="entry name" value="Rhodanese-like domain"/>
    <property type="match status" value="1"/>
</dbReference>
<gene>
    <name evidence="3" type="primary">moeB</name>
    <name evidence="3" type="ORF">VSX58_01235</name>
</gene>
<keyword evidence="1" id="KW-0812">Transmembrane</keyword>
<keyword evidence="3" id="KW-0808">Transferase</keyword>
<dbReference type="NCBIfam" id="NF004281">
    <property type="entry name" value="PRK05690.1"/>
    <property type="match status" value="1"/>
</dbReference>
<dbReference type="PANTHER" id="PTHR10953:SF102">
    <property type="entry name" value="ADENYLYLTRANSFERASE AND SULFURTRANSFERASE MOCS3"/>
    <property type="match status" value="1"/>
</dbReference>
<evidence type="ECO:0000259" key="2">
    <source>
        <dbReference type="PROSITE" id="PS50206"/>
    </source>
</evidence>
<dbReference type="InterPro" id="IPR036873">
    <property type="entry name" value="Rhodanese-like_dom_sf"/>
</dbReference>
<sequence length="391" mass="42496">MQLASIIPDERLTALSNAEIARYSRHLLLPEIGVEGQRRIKSARVLLVGTGGLGAPLALYLAAAGVGTIGLVDFDFVEVSNLQRQIIHGTKDIDRPKVASAKDRIKSINPDCQVVTYNTQLNSKNALDIIREYDVVADGTDNYPTRYLINDACVLLGKPSVYGSIFQFEGQASVFYAEQGPCYRCLYPAPPPPGLVPSCAEGGVIGVLPGIIGTIQAAEVIKLIVGGADSLVGRLLLFDAWQMSQRELKLEKDPGCPICGRHPQITQLIDYEEFCGLKPSSDAIPVESISAPELKARLDAGEPLQLIDIREPHERAIVKFPGAKVVPLGQIARRIEEFDPAIDAVFLCKIGQRSIFAIRALQQAGYTGRLLNLKDGVNAWAREVDTSLPQY</sequence>
<dbReference type="InterPro" id="IPR001763">
    <property type="entry name" value="Rhodanese-like_dom"/>
</dbReference>
<feature type="transmembrane region" description="Helical" evidence="1">
    <location>
        <begin position="45"/>
        <end position="72"/>
    </location>
</feature>
<organism evidence="3 4">
    <name type="scientific">Brenneria populi</name>
    <dbReference type="NCBI Taxonomy" id="1505588"/>
    <lineage>
        <taxon>Bacteria</taxon>
        <taxon>Pseudomonadati</taxon>
        <taxon>Pseudomonadota</taxon>
        <taxon>Gammaproteobacteria</taxon>
        <taxon>Enterobacterales</taxon>
        <taxon>Pectobacteriaceae</taxon>
        <taxon>Brenneria</taxon>
    </lineage>
</organism>
<proteinExistence type="predicted"/>
<dbReference type="Proteomes" id="UP001309705">
    <property type="component" value="Unassembled WGS sequence"/>
</dbReference>